<dbReference type="Gene3D" id="3.30.70.270">
    <property type="match status" value="1"/>
</dbReference>
<evidence type="ECO:0000313" key="3">
    <source>
        <dbReference type="Proteomes" id="UP000272942"/>
    </source>
</evidence>
<evidence type="ECO:0000313" key="2">
    <source>
        <dbReference type="EMBL" id="VDP94195.1"/>
    </source>
</evidence>
<dbReference type="GO" id="GO:0042276">
    <property type="term" value="P:error-prone translesion synthesis"/>
    <property type="evidence" value="ECO:0007669"/>
    <property type="project" value="TreeGrafter"/>
</dbReference>
<dbReference type="EMBL" id="UZAN01066515">
    <property type="protein sequence ID" value="VDP94195.1"/>
    <property type="molecule type" value="Genomic_DNA"/>
</dbReference>
<dbReference type="InterPro" id="IPR001126">
    <property type="entry name" value="UmuC"/>
</dbReference>
<dbReference type="Gene3D" id="3.40.1170.60">
    <property type="match status" value="1"/>
</dbReference>
<sequence>MHMTDKLVHKFERHRCFARCIVHVDMDAFYAAVEIRDQPELRFLPVAVGSNSMLSTSNYIARRYGVRAGLPGFLGKKLCPNLHIIPPDFARYTEASRSVRAVLSQYAVIPHDTEEDSTAQRADQNEDSPGPVAMKKFFLYEARFPFAVRLMDSHCTDETQPGRNSYTMLSSFSVHASFSVYTTNSFYDIYIYIYIFST</sequence>
<dbReference type="GO" id="GO:0006281">
    <property type="term" value="P:DNA repair"/>
    <property type="evidence" value="ECO:0007669"/>
    <property type="project" value="InterPro"/>
</dbReference>
<feature type="domain" description="UmuC" evidence="1">
    <location>
        <begin position="21"/>
        <end position="107"/>
    </location>
</feature>
<dbReference type="InterPro" id="IPR043502">
    <property type="entry name" value="DNA/RNA_pol_sf"/>
</dbReference>
<dbReference type="SUPFAM" id="SSF56672">
    <property type="entry name" value="DNA/RNA polymerases"/>
    <property type="match status" value="1"/>
</dbReference>
<dbReference type="PROSITE" id="PS50173">
    <property type="entry name" value="UMUC"/>
    <property type="match status" value="1"/>
</dbReference>
<dbReference type="GO" id="GO:0003887">
    <property type="term" value="F:DNA-directed DNA polymerase activity"/>
    <property type="evidence" value="ECO:0007669"/>
    <property type="project" value="TreeGrafter"/>
</dbReference>
<dbReference type="PANTHER" id="PTHR11076">
    <property type="entry name" value="DNA REPAIR POLYMERASE UMUC / TRANSFERASE FAMILY MEMBER"/>
    <property type="match status" value="1"/>
</dbReference>
<dbReference type="PANTHER" id="PTHR11076:SF33">
    <property type="entry name" value="DNA POLYMERASE KAPPA"/>
    <property type="match status" value="1"/>
</dbReference>
<dbReference type="InterPro" id="IPR050116">
    <property type="entry name" value="DNA_polymerase-Y"/>
</dbReference>
<keyword evidence="3" id="KW-1185">Reference proteome</keyword>
<dbReference type="Proteomes" id="UP000272942">
    <property type="component" value="Unassembled WGS sequence"/>
</dbReference>
<reference evidence="2 3" key="1">
    <citation type="submission" date="2018-11" db="EMBL/GenBank/DDBJ databases">
        <authorList>
            <consortium name="Pathogen Informatics"/>
        </authorList>
    </citation>
    <scope>NUCLEOTIDE SEQUENCE [LARGE SCALE GENOMIC DNA]</scope>
    <source>
        <strain evidence="2 3">Egypt</strain>
    </source>
</reference>
<organism evidence="2 3">
    <name type="scientific">Echinostoma caproni</name>
    <dbReference type="NCBI Taxonomy" id="27848"/>
    <lineage>
        <taxon>Eukaryota</taxon>
        <taxon>Metazoa</taxon>
        <taxon>Spiralia</taxon>
        <taxon>Lophotrochozoa</taxon>
        <taxon>Platyhelminthes</taxon>
        <taxon>Trematoda</taxon>
        <taxon>Digenea</taxon>
        <taxon>Plagiorchiida</taxon>
        <taxon>Echinostomata</taxon>
        <taxon>Echinostomatoidea</taxon>
        <taxon>Echinostomatidae</taxon>
        <taxon>Echinostoma</taxon>
    </lineage>
</organism>
<evidence type="ECO:0000259" key="1">
    <source>
        <dbReference type="PROSITE" id="PS50173"/>
    </source>
</evidence>
<gene>
    <name evidence="2" type="ORF">ECPE_LOCUS16921</name>
</gene>
<name>A0A3P8J226_9TREM</name>
<dbReference type="Pfam" id="PF00817">
    <property type="entry name" value="IMS"/>
    <property type="match status" value="1"/>
</dbReference>
<proteinExistence type="predicted"/>
<dbReference type="FunFam" id="3.40.1170.60:FF:000012">
    <property type="entry name" value="Putative DNA-directed polymerase kappa"/>
    <property type="match status" value="1"/>
</dbReference>
<dbReference type="InterPro" id="IPR043128">
    <property type="entry name" value="Rev_trsase/Diguanyl_cyclase"/>
</dbReference>
<protein>
    <recommendedName>
        <fullName evidence="1">UmuC domain-containing protein</fullName>
    </recommendedName>
</protein>
<dbReference type="OrthoDB" id="1747274at2759"/>
<dbReference type="AlphaFoldDB" id="A0A3P8J226"/>
<dbReference type="GO" id="GO:0005634">
    <property type="term" value="C:nucleus"/>
    <property type="evidence" value="ECO:0007669"/>
    <property type="project" value="TreeGrafter"/>
</dbReference>
<accession>A0A3P8J226</accession>